<dbReference type="Proteomes" id="UP000034290">
    <property type="component" value="Unassembled WGS sequence"/>
</dbReference>
<keyword evidence="6 7" id="KW-0472">Membrane</keyword>
<feature type="transmembrane region" description="Helical" evidence="7">
    <location>
        <begin position="12"/>
        <end position="33"/>
    </location>
</feature>
<evidence type="ECO:0000256" key="5">
    <source>
        <dbReference type="ARBA" id="ARBA00022989"/>
    </source>
</evidence>
<dbReference type="GO" id="GO:0016780">
    <property type="term" value="F:phosphotransferase activity, for other substituted phosphate groups"/>
    <property type="evidence" value="ECO:0007669"/>
    <property type="project" value="TreeGrafter"/>
</dbReference>
<name>A0A0G2A8A8_9BACT</name>
<evidence type="ECO:0000256" key="7">
    <source>
        <dbReference type="SAM" id="Phobius"/>
    </source>
</evidence>
<dbReference type="Pfam" id="PF02397">
    <property type="entry name" value="Bac_transf"/>
    <property type="match status" value="1"/>
</dbReference>
<dbReference type="NCBIfam" id="TIGR03025">
    <property type="entry name" value="EPS_sugtrans"/>
    <property type="match status" value="1"/>
</dbReference>
<evidence type="ECO:0000313" key="10">
    <source>
        <dbReference type="Proteomes" id="UP000034290"/>
    </source>
</evidence>
<evidence type="ECO:0000313" key="9">
    <source>
        <dbReference type="EMBL" id="KKW37157.1"/>
    </source>
</evidence>
<evidence type="ECO:0000256" key="2">
    <source>
        <dbReference type="ARBA" id="ARBA00006464"/>
    </source>
</evidence>
<evidence type="ECO:0000256" key="4">
    <source>
        <dbReference type="ARBA" id="ARBA00022692"/>
    </source>
</evidence>
<proteinExistence type="inferred from homology"/>
<dbReference type="PANTHER" id="PTHR30576">
    <property type="entry name" value="COLANIC BIOSYNTHESIS UDP-GLUCOSE LIPID CARRIER TRANSFERASE"/>
    <property type="match status" value="1"/>
</dbReference>
<evidence type="ECO:0000259" key="8">
    <source>
        <dbReference type="Pfam" id="PF02397"/>
    </source>
</evidence>
<reference evidence="9 10" key="1">
    <citation type="journal article" date="2015" name="Nature">
        <title>rRNA introns, odd ribosomes, and small enigmatic genomes across a large radiation of phyla.</title>
        <authorList>
            <person name="Brown C.T."/>
            <person name="Hug L.A."/>
            <person name="Thomas B.C."/>
            <person name="Sharon I."/>
            <person name="Castelle C.J."/>
            <person name="Singh A."/>
            <person name="Wilkins M.J."/>
            <person name="Williams K.H."/>
            <person name="Banfield J.F."/>
        </authorList>
    </citation>
    <scope>NUCLEOTIDE SEQUENCE [LARGE SCALE GENOMIC DNA]</scope>
</reference>
<evidence type="ECO:0000256" key="3">
    <source>
        <dbReference type="ARBA" id="ARBA00022679"/>
    </source>
</evidence>
<dbReference type="InterPro" id="IPR017475">
    <property type="entry name" value="EPS_sugar_tfrase"/>
</dbReference>
<keyword evidence="5 7" id="KW-1133">Transmembrane helix</keyword>
<gene>
    <name evidence="9" type="ORF">UY81_C0002G0015</name>
</gene>
<dbReference type="EMBL" id="LCRM01000002">
    <property type="protein sequence ID" value="KKW37157.1"/>
    <property type="molecule type" value="Genomic_DNA"/>
</dbReference>
<feature type="transmembrane region" description="Helical" evidence="7">
    <location>
        <begin position="266"/>
        <end position="287"/>
    </location>
</feature>
<protein>
    <submittedName>
        <fullName evidence="9">Sugar transferase</fullName>
    </submittedName>
</protein>
<dbReference type="InterPro" id="IPR003362">
    <property type="entry name" value="Bact_transf"/>
</dbReference>
<comment type="similarity">
    <text evidence="2">Belongs to the bacterial sugar transferase family.</text>
</comment>
<evidence type="ECO:0000256" key="6">
    <source>
        <dbReference type="ARBA" id="ARBA00023136"/>
    </source>
</evidence>
<dbReference type="GO" id="GO:0016020">
    <property type="term" value="C:membrane"/>
    <property type="evidence" value="ECO:0007669"/>
    <property type="project" value="UniProtKB-SubCell"/>
</dbReference>
<dbReference type="PANTHER" id="PTHR30576:SF0">
    <property type="entry name" value="UNDECAPRENYL-PHOSPHATE N-ACETYLGALACTOSAMINYL 1-PHOSPHATE TRANSFERASE-RELATED"/>
    <property type="match status" value="1"/>
</dbReference>
<dbReference type="AlphaFoldDB" id="A0A0G2A8A8"/>
<feature type="transmembrane region" description="Helical" evidence="7">
    <location>
        <begin position="45"/>
        <end position="67"/>
    </location>
</feature>
<keyword evidence="4 7" id="KW-0812">Transmembrane</keyword>
<feature type="transmembrane region" description="Helical" evidence="7">
    <location>
        <begin position="107"/>
        <end position="126"/>
    </location>
</feature>
<comment type="subcellular location">
    <subcellularLocation>
        <location evidence="1">Membrane</location>
        <topology evidence="1">Multi-pass membrane protein</topology>
    </subcellularLocation>
</comment>
<organism evidence="9 10">
    <name type="scientific">Candidatus Giovannonibacteria bacterium GW2011_GWA2_53_7</name>
    <dbReference type="NCBI Taxonomy" id="1618650"/>
    <lineage>
        <taxon>Bacteria</taxon>
        <taxon>Candidatus Giovannoniibacteriota</taxon>
    </lineage>
</organism>
<feature type="domain" description="Bacterial sugar transferase" evidence="8">
    <location>
        <begin position="261"/>
        <end position="441"/>
    </location>
</feature>
<evidence type="ECO:0000256" key="1">
    <source>
        <dbReference type="ARBA" id="ARBA00004141"/>
    </source>
</evidence>
<accession>A0A0G2A8A8</accession>
<sequence>MQILSKKEPILWFIGDILIFAFGLWLALLFRYGEIPDRVIIGEHLIPFSVLFAIWLIVFFIAGLYDTRTTRLKNELRDLLVSTQLVNGIIGIVFFYFIPYFGIAPKTILFIQILLSLGLIIPWRMYGEQLFGLRKRERAILIGSKKEVSELFDQVNNNTYDYFQFVALVDIEHTPENKLKEEFLHAYQASHATIIVCDVGSEKMLPILPELYALMFANVQFISVQKLYEEVLGRIPLTLLGHSWILENISLRSRFIYDALKRTMDVMISLVLIICTLPLLPLVALFVKLDDGGPVFIAQERVGEKMRIMRLFKVRSMSASDRGKWVTEDDDRITRAGKFLRKSRIDELPQLWSVLRGDLSLIGPRPDICDLGKQLAGMISYYNLRSTIKPGLSGWAQVNQEKPPQSVEETRLRLEYDLYYIKHRSFILDLKIALRTLKTLMMRAGI</sequence>
<feature type="transmembrane region" description="Helical" evidence="7">
    <location>
        <begin position="79"/>
        <end position="101"/>
    </location>
</feature>
<dbReference type="PATRIC" id="fig|1618650.3.peg.31"/>
<keyword evidence="3 9" id="KW-0808">Transferase</keyword>
<comment type="caution">
    <text evidence="9">The sequence shown here is derived from an EMBL/GenBank/DDBJ whole genome shotgun (WGS) entry which is preliminary data.</text>
</comment>